<keyword evidence="2" id="KW-0547">Nucleotide-binding</keyword>
<dbReference type="GO" id="GO:0005524">
    <property type="term" value="F:ATP binding"/>
    <property type="evidence" value="ECO:0007669"/>
    <property type="project" value="UniProtKB-KW"/>
</dbReference>
<dbReference type="Pfam" id="PF13304">
    <property type="entry name" value="AAA_21"/>
    <property type="match status" value="2"/>
</dbReference>
<feature type="domain" description="ATPase AAA-type core" evidence="1">
    <location>
        <begin position="280"/>
        <end position="362"/>
    </location>
</feature>
<name>A0A9D1CNV4_9FIRM</name>
<protein>
    <submittedName>
        <fullName evidence="2">ATP-binding protein</fullName>
    </submittedName>
</protein>
<evidence type="ECO:0000313" key="3">
    <source>
        <dbReference type="Proteomes" id="UP000886874"/>
    </source>
</evidence>
<dbReference type="InterPro" id="IPR003959">
    <property type="entry name" value="ATPase_AAA_core"/>
</dbReference>
<dbReference type="InterPro" id="IPR027417">
    <property type="entry name" value="P-loop_NTPase"/>
</dbReference>
<dbReference type="SUPFAM" id="SSF52540">
    <property type="entry name" value="P-loop containing nucleoside triphosphate hydrolases"/>
    <property type="match status" value="1"/>
</dbReference>
<organism evidence="2 3">
    <name type="scientific">Candidatus Avoscillospira stercorigallinarum</name>
    <dbReference type="NCBI Taxonomy" id="2840708"/>
    <lineage>
        <taxon>Bacteria</taxon>
        <taxon>Bacillati</taxon>
        <taxon>Bacillota</taxon>
        <taxon>Clostridia</taxon>
        <taxon>Eubacteriales</taxon>
        <taxon>Oscillospiraceae</taxon>
        <taxon>Oscillospiraceae incertae sedis</taxon>
        <taxon>Candidatus Avoscillospira</taxon>
    </lineage>
</organism>
<sequence length="437" mass="48817">MLLNFSMQNYKSFWDKASFSMTPAPRQSGLDYSIQSEKIGSKTYRGLSSAVIYGPNAAGKTNLIGAMDAMKSIVLRGNIKNAEAIASPNQAAYFLELIPNCEAAAAPVTFSVRFLEQGLVFDYAFSAMLGGFLEKNAGRYIESETLSINEKLVFDRTRNGLFLDTPAPLRKYVYPMFKKTPSAAIDIAMGSLSDNELFLCNGFKSIVSKELVSILLNWFENKFTVIYRADAMQTMRRFADPADGTIYVEKTLTEAARAFGITANALGYRTDGEDVALCSLLENKHIAILAESFESYGTIRFVHEFPLIIRALLTGGTLVMDEFDASIHPIALMNIVNAFHNDEINLHHAQLIFNTHNPIFLDASLFRRDEIKFVERSKDTNRSIHYALSDFKTANGIRKGEDYMSNYFVSRYGAIDEVDFTPLLKKVVQESAVYTDG</sequence>
<reference evidence="2" key="2">
    <citation type="journal article" date="2021" name="PeerJ">
        <title>Extensive microbial diversity within the chicken gut microbiome revealed by metagenomics and culture.</title>
        <authorList>
            <person name="Gilroy R."/>
            <person name="Ravi A."/>
            <person name="Getino M."/>
            <person name="Pursley I."/>
            <person name="Horton D.L."/>
            <person name="Alikhan N.F."/>
            <person name="Baker D."/>
            <person name="Gharbi K."/>
            <person name="Hall N."/>
            <person name="Watson M."/>
            <person name="Adriaenssens E.M."/>
            <person name="Foster-Nyarko E."/>
            <person name="Jarju S."/>
            <person name="Secka A."/>
            <person name="Antonio M."/>
            <person name="Oren A."/>
            <person name="Chaudhuri R.R."/>
            <person name="La Ragione R."/>
            <person name="Hildebrand F."/>
            <person name="Pallen M.J."/>
        </authorList>
    </citation>
    <scope>NUCLEOTIDE SEQUENCE</scope>
    <source>
        <strain evidence="2">ChiSjej2B20-13462</strain>
    </source>
</reference>
<dbReference type="EMBL" id="DVFN01000083">
    <property type="protein sequence ID" value="HIQ69757.1"/>
    <property type="molecule type" value="Genomic_DNA"/>
</dbReference>
<proteinExistence type="predicted"/>
<gene>
    <name evidence="2" type="ORF">IAA67_05455</name>
</gene>
<evidence type="ECO:0000259" key="1">
    <source>
        <dbReference type="Pfam" id="PF13304"/>
    </source>
</evidence>
<dbReference type="PANTHER" id="PTHR40396">
    <property type="entry name" value="ATPASE-LIKE PROTEIN"/>
    <property type="match status" value="1"/>
</dbReference>
<dbReference type="AlphaFoldDB" id="A0A9D1CNV4"/>
<feature type="domain" description="ATPase AAA-type core" evidence="1">
    <location>
        <begin position="50"/>
        <end position="165"/>
    </location>
</feature>
<evidence type="ECO:0000313" key="2">
    <source>
        <dbReference type="EMBL" id="HIQ69757.1"/>
    </source>
</evidence>
<dbReference type="Proteomes" id="UP000886874">
    <property type="component" value="Unassembled WGS sequence"/>
</dbReference>
<reference evidence="2" key="1">
    <citation type="submission" date="2020-10" db="EMBL/GenBank/DDBJ databases">
        <authorList>
            <person name="Gilroy R."/>
        </authorList>
    </citation>
    <scope>NUCLEOTIDE SEQUENCE</scope>
    <source>
        <strain evidence="2">ChiSjej2B20-13462</strain>
    </source>
</reference>
<keyword evidence="2" id="KW-0067">ATP-binding</keyword>
<dbReference type="PANTHER" id="PTHR40396:SF1">
    <property type="entry name" value="ATPASE AAA-TYPE CORE DOMAIN-CONTAINING PROTEIN"/>
    <property type="match status" value="1"/>
</dbReference>
<accession>A0A9D1CNV4</accession>
<dbReference type="GO" id="GO:0016887">
    <property type="term" value="F:ATP hydrolysis activity"/>
    <property type="evidence" value="ECO:0007669"/>
    <property type="project" value="InterPro"/>
</dbReference>
<comment type="caution">
    <text evidence="2">The sequence shown here is derived from an EMBL/GenBank/DDBJ whole genome shotgun (WGS) entry which is preliminary data.</text>
</comment>